<keyword evidence="8" id="KW-1185">Reference proteome</keyword>
<keyword evidence="5 6" id="KW-0472">Membrane</keyword>
<keyword evidence="2" id="KW-1003">Cell membrane</keyword>
<accession>A0A3N6LWB1</accession>
<dbReference type="InterPro" id="IPR001851">
    <property type="entry name" value="ABC_transp_permease"/>
</dbReference>
<dbReference type="EMBL" id="REGA01000007">
    <property type="protein sequence ID" value="RQG94903.1"/>
    <property type="molecule type" value="Genomic_DNA"/>
</dbReference>
<keyword evidence="3 6" id="KW-0812">Transmembrane</keyword>
<feature type="transmembrane region" description="Helical" evidence="6">
    <location>
        <begin position="299"/>
        <end position="319"/>
    </location>
</feature>
<comment type="caution">
    <text evidence="7">The sequence shown here is derived from an EMBL/GenBank/DDBJ whole genome shotgun (WGS) entry which is preliminary data.</text>
</comment>
<dbReference type="AlphaFoldDB" id="A0A3N6LWB1"/>
<evidence type="ECO:0000256" key="5">
    <source>
        <dbReference type="ARBA" id="ARBA00023136"/>
    </source>
</evidence>
<evidence type="ECO:0000256" key="3">
    <source>
        <dbReference type="ARBA" id="ARBA00022692"/>
    </source>
</evidence>
<evidence type="ECO:0000256" key="2">
    <source>
        <dbReference type="ARBA" id="ARBA00022475"/>
    </source>
</evidence>
<feature type="transmembrane region" description="Helical" evidence="6">
    <location>
        <begin position="325"/>
        <end position="342"/>
    </location>
</feature>
<feature type="transmembrane region" description="Helical" evidence="6">
    <location>
        <begin position="249"/>
        <end position="267"/>
    </location>
</feature>
<dbReference type="Proteomes" id="UP000282323">
    <property type="component" value="Unassembled WGS sequence"/>
</dbReference>
<dbReference type="PANTHER" id="PTHR47089">
    <property type="entry name" value="ABC TRANSPORTER, PERMEASE PROTEIN"/>
    <property type="match status" value="1"/>
</dbReference>
<dbReference type="GO" id="GO:0005886">
    <property type="term" value="C:plasma membrane"/>
    <property type="evidence" value="ECO:0007669"/>
    <property type="project" value="UniProtKB-SubCell"/>
</dbReference>
<feature type="transmembrane region" description="Helical" evidence="6">
    <location>
        <begin position="121"/>
        <end position="147"/>
    </location>
</feature>
<dbReference type="PANTHER" id="PTHR47089:SF1">
    <property type="entry name" value="GUANOSINE ABC TRANSPORTER PERMEASE PROTEIN NUPP"/>
    <property type="match status" value="1"/>
</dbReference>
<protein>
    <submittedName>
        <fullName evidence="7">ABC transporter permease</fullName>
    </submittedName>
</protein>
<feature type="transmembrane region" description="Helical" evidence="6">
    <location>
        <begin position="20"/>
        <end position="46"/>
    </location>
</feature>
<dbReference type="CDD" id="cd06580">
    <property type="entry name" value="TM_PBP1_transp_TpRbsC_like"/>
    <property type="match status" value="1"/>
</dbReference>
<sequence length="377" mass="40819">MMNVRLDLTPRQNVPRWMTVLIPVSTVLLALLVSSVALIAVGVNPIVAYLEIFLNPFFEAAHMRRVLNRGAPLILAGLAVYIPLRSGLYNIGAEGQLILGGIVTIWIGVNLPDYLGISTNALSLVVIMFFVSIVVGAAWIFVPYYLYTEYEVNEILTTLMLVFTAEQLSNYLTAGPMSTEVGAFPRTDTIQATLPTFPGSRLNIGIVIAVIMVVATWFLINKTRLGYEIILSGSNEEVARQTGISAAKITFVVFMLAGAFAGLAGFIDMAGNQQTMTIDWFPEYGWTAIPIALLGRRGAFQTMLAALLFSVLITGGIVIEARFGVPSAIAQIIEALVILFLITGEFVRTYKFDIVIGERSMRGIVYGMAGFGGSGGN</sequence>
<organism evidence="7 8">
    <name type="scientific">Natrarchaeobius chitinivorans</name>
    <dbReference type="NCBI Taxonomy" id="1679083"/>
    <lineage>
        <taxon>Archaea</taxon>
        <taxon>Methanobacteriati</taxon>
        <taxon>Methanobacteriota</taxon>
        <taxon>Stenosarchaea group</taxon>
        <taxon>Halobacteria</taxon>
        <taxon>Halobacteriales</taxon>
        <taxon>Natrialbaceae</taxon>
        <taxon>Natrarchaeobius</taxon>
    </lineage>
</organism>
<evidence type="ECO:0000313" key="8">
    <source>
        <dbReference type="Proteomes" id="UP000282323"/>
    </source>
</evidence>
<evidence type="ECO:0000256" key="6">
    <source>
        <dbReference type="SAM" id="Phobius"/>
    </source>
</evidence>
<evidence type="ECO:0000256" key="1">
    <source>
        <dbReference type="ARBA" id="ARBA00004651"/>
    </source>
</evidence>
<gene>
    <name evidence="7" type="ORF">EA473_10415</name>
</gene>
<evidence type="ECO:0000313" key="7">
    <source>
        <dbReference type="EMBL" id="RQG94903.1"/>
    </source>
</evidence>
<dbReference type="Pfam" id="PF02653">
    <property type="entry name" value="BPD_transp_2"/>
    <property type="match status" value="1"/>
</dbReference>
<comment type="subcellular location">
    <subcellularLocation>
        <location evidence="1">Cell membrane</location>
        <topology evidence="1">Multi-pass membrane protein</topology>
    </subcellularLocation>
</comment>
<feature type="transmembrane region" description="Helical" evidence="6">
    <location>
        <begin position="91"/>
        <end position="109"/>
    </location>
</feature>
<proteinExistence type="predicted"/>
<name>A0A3N6LWB1_NATCH</name>
<feature type="transmembrane region" description="Helical" evidence="6">
    <location>
        <begin position="202"/>
        <end position="220"/>
    </location>
</feature>
<evidence type="ECO:0000256" key="4">
    <source>
        <dbReference type="ARBA" id="ARBA00022989"/>
    </source>
</evidence>
<keyword evidence="4 6" id="KW-1133">Transmembrane helix</keyword>
<dbReference type="GO" id="GO:0022857">
    <property type="term" value="F:transmembrane transporter activity"/>
    <property type="evidence" value="ECO:0007669"/>
    <property type="project" value="InterPro"/>
</dbReference>
<reference evidence="7 8" key="1">
    <citation type="submission" date="2018-10" db="EMBL/GenBank/DDBJ databases">
        <title>Natrarchaeobius chitinivorans gen. nov., sp. nov., and Natrarchaeobius haloalkaliphilus sp. nov., alkaliphilic, chitin-utilizing haloarchaea from hypersaline alkaline lakes.</title>
        <authorList>
            <person name="Sorokin D.Y."/>
            <person name="Elcheninov A.G."/>
            <person name="Kostrikina N.A."/>
            <person name="Bale N.J."/>
            <person name="Sinninghe Damste J.S."/>
            <person name="Khijniak T.V."/>
            <person name="Kublanov I.V."/>
            <person name="Toshchakov S.V."/>
        </authorList>
    </citation>
    <scope>NUCLEOTIDE SEQUENCE [LARGE SCALE GENOMIC DNA]</scope>
    <source>
        <strain evidence="7 8">AArcht4T</strain>
    </source>
</reference>